<dbReference type="InterPro" id="IPR001251">
    <property type="entry name" value="CRAL-TRIO_dom"/>
</dbReference>
<dbReference type="InterPro" id="IPR036865">
    <property type="entry name" value="CRAL-TRIO_dom_sf"/>
</dbReference>
<dbReference type="Proteomes" id="UP001652620">
    <property type="component" value="Chromosome 3"/>
</dbReference>
<dbReference type="SUPFAM" id="SSF52087">
    <property type="entry name" value="CRAL/TRIO domain"/>
    <property type="match status" value="1"/>
</dbReference>
<dbReference type="OMA" id="TATHFIN"/>
<dbReference type="RefSeq" id="XP_029407058.2">
    <property type="nucleotide sequence ID" value="XM_029551198.2"/>
</dbReference>
<gene>
    <name evidence="2" type="primary">TTPAL</name>
    <name evidence="4" type="synonym">LOC105228361</name>
</gene>
<dbReference type="SMART" id="SM00516">
    <property type="entry name" value="SEC14"/>
    <property type="match status" value="1"/>
</dbReference>
<dbReference type="OrthoDB" id="6682367at2759"/>
<evidence type="ECO:0000259" key="1">
    <source>
        <dbReference type="PROSITE" id="PS50191"/>
    </source>
</evidence>
<reference evidence="2" key="1">
    <citation type="journal article" date="2014" name="BMC Genomics">
        <title>Characterizing the developmental transcriptome of the oriental fruit fly, Bactrocera dorsalis (Diptera: Tephritidae) through comparative genomic analysis with Drosophila melanogaster utilizing modENCODE datasets.</title>
        <authorList>
            <person name="Geib S.M."/>
            <person name="Calla B."/>
            <person name="Hall B."/>
            <person name="Hou S."/>
            <person name="Manoukis N.C."/>
        </authorList>
    </citation>
    <scope>NUCLEOTIDE SEQUENCE</scope>
    <source>
        <strain evidence="2">Punador</strain>
    </source>
</reference>
<accession>A0A034WLH2</accession>
<dbReference type="PRINTS" id="PR00180">
    <property type="entry name" value="CRETINALDHBP"/>
</dbReference>
<reference evidence="4" key="2">
    <citation type="submission" date="2025-05" db="UniProtKB">
        <authorList>
            <consortium name="RefSeq"/>
        </authorList>
    </citation>
    <scope>IDENTIFICATION</scope>
    <source>
        <tissue evidence="4">Adult</tissue>
    </source>
</reference>
<evidence type="ECO:0000313" key="2">
    <source>
        <dbReference type="EMBL" id="JAC55000.1"/>
    </source>
</evidence>
<dbReference type="PROSITE" id="PS50191">
    <property type="entry name" value="CRAL_TRIO"/>
    <property type="match status" value="1"/>
</dbReference>
<dbReference type="PANTHER" id="PTHR10174">
    <property type="entry name" value="ALPHA-TOCOPHEROL TRANSFER PROTEIN-RELATED"/>
    <property type="match status" value="1"/>
</dbReference>
<dbReference type="GO" id="GO:0016020">
    <property type="term" value="C:membrane"/>
    <property type="evidence" value="ECO:0007669"/>
    <property type="project" value="TreeGrafter"/>
</dbReference>
<dbReference type="EMBL" id="GAKP01003952">
    <property type="protein sequence ID" value="JAC55000.1"/>
    <property type="molecule type" value="Transcribed_RNA"/>
</dbReference>
<organism evidence="2">
    <name type="scientific">Bactrocera dorsalis</name>
    <name type="common">Oriental fruit fly</name>
    <name type="synonym">Dacus dorsalis</name>
    <dbReference type="NCBI Taxonomy" id="27457"/>
    <lineage>
        <taxon>Eukaryota</taxon>
        <taxon>Metazoa</taxon>
        <taxon>Ecdysozoa</taxon>
        <taxon>Arthropoda</taxon>
        <taxon>Hexapoda</taxon>
        <taxon>Insecta</taxon>
        <taxon>Pterygota</taxon>
        <taxon>Neoptera</taxon>
        <taxon>Endopterygota</taxon>
        <taxon>Diptera</taxon>
        <taxon>Brachycera</taxon>
        <taxon>Muscomorpha</taxon>
        <taxon>Tephritoidea</taxon>
        <taxon>Tephritidae</taxon>
        <taxon>Bactrocera</taxon>
        <taxon>Bactrocera</taxon>
    </lineage>
</organism>
<dbReference type="InterPro" id="IPR036273">
    <property type="entry name" value="CRAL/TRIO_N_dom_sf"/>
</dbReference>
<dbReference type="Pfam" id="PF00650">
    <property type="entry name" value="CRAL_TRIO"/>
    <property type="match status" value="1"/>
</dbReference>
<evidence type="ECO:0000313" key="3">
    <source>
        <dbReference type="Proteomes" id="UP001652620"/>
    </source>
</evidence>
<evidence type="ECO:0000313" key="4">
    <source>
        <dbReference type="RefSeq" id="XP_029407058.2"/>
    </source>
</evidence>
<dbReference type="Gene3D" id="1.10.8.20">
    <property type="entry name" value="N-terminal domain of phosphatidylinositol transfer protein sec14p"/>
    <property type="match status" value="1"/>
</dbReference>
<sequence>MATPNIRPLPEHLQEVAIKELNERPERLAEDLEALKDWAIKEPHLNVRLDDQLLVAFLRGCKFSLEKTKSKLDWFYTLKTKYPDYYTLQDPDVPHLQDLVKYGVGLPLPIPLNEIGARIIFCRFGIYPIDKYKIKDLLAIAFASYELQMRSDDTSVINGFIALVDVSKINAAYFAQFTPHLLKKTMGFFANAAPIRQTATHFINVPASFEKLYSMIKPTLTEKQRNRIFLHGNNLETLYAHIPQKYLPKEFGGENDCIDELEKSTFQLFLDHRDYFKEDVKYRNNEELRVGQQPDYESLFGMEGSFRKIAVD</sequence>
<dbReference type="SMR" id="A0A034WLH2"/>
<dbReference type="Gene3D" id="3.40.525.10">
    <property type="entry name" value="CRAL-TRIO lipid binding domain"/>
    <property type="match status" value="1"/>
</dbReference>
<dbReference type="PANTHER" id="PTHR10174:SF216">
    <property type="entry name" value="CRAL-TRIO DOMAIN-CONTAINING PROTEIN-RELATED"/>
    <property type="match status" value="1"/>
</dbReference>
<dbReference type="CDD" id="cd00170">
    <property type="entry name" value="SEC14"/>
    <property type="match status" value="1"/>
</dbReference>
<proteinExistence type="predicted"/>
<dbReference type="Gene3D" id="1.20.5.1200">
    <property type="entry name" value="Alpha-tocopherol transfer"/>
    <property type="match status" value="1"/>
</dbReference>
<dbReference type="AlphaFoldDB" id="A0A034WLH2"/>
<dbReference type="SUPFAM" id="SSF46938">
    <property type="entry name" value="CRAL/TRIO N-terminal domain"/>
    <property type="match status" value="1"/>
</dbReference>
<keyword evidence="3" id="KW-1185">Reference proteome</keyword>
<feature type="domain" description="CRAL-TRIO" evidence="1">
    <location>
        <begin position="95"/>
        <end position="259"/>
    </location>
</feature>
<name>A0A034WLH2_BACDO</name>
<protein>
    <submittedName>
        <fullName evidence="4">Alpha-tocopherol transfer protein-like</fullName>
    </submittedName>
    <submittedName>
        <fullName evidence="2">Alpha-tocopherol transfer-like protein</fullName>
    </submittedName>
</protein>
<dbReference type="GO" id="GO:1902936">
    <property type="term" value="F:phosphatidylinositol bisphosphate binding"/>
    <property type="evidence" value="ECO:0007669"/>
    <property type="project" value="TreeGrafter"/>
</dbReference>
<accession>A0A8N4L1R4</accession>
<dbReference type="KEGG" id="bdr:105228361"/>